<evidence type="ECO:0000313" key="1">
    <source>
        <dbReference type="EMBL" id="KAK3338129.1"/>
    </source>
</evidence>
<accession>A0AAE0J756</accession>
<reference evidence="1" key="2">
    <citation type="submission" date="2023-06" db="EMBL/GenBank/DDBJ databases">
        <authorList>
            <consortium name="Lawrence Berkeley National Laboratory"/>
            <person name="Haridas S."/>
            <person name="Hensen N."/>
            <person name="Bonometti L."/>
            <person name="Westerberg I."/>
            <person name="Brannstrom I.O."/>
            <person name="Guillou S."/>
            <person name="Cros-Aarteil S."/>
            <person name="Calhoun S."/>
            <person name="Kuo A."/>
            <person name="Mondo S."/>
            <person name="Pangilinan J."/>
            <person name="Riley R."/>
            <person name="Labutti K."/>
            <person name="Andreopoulos B."/>
            <person name="Lipzen A."/>
            <person name="Chen C."/>
            <person name="Yanf M."/>
            <person name="Daum C."/>
            <person name="Ng V."/>
            <person name="Clum A."/>
            <person name="Steindorff A."/>
            <person name="Ohm R."/>
            <person name="Martin F."/>
            <person name="Silar P."/>
            <person name="Natvig D."/>
            <person name="Lalanne C."/>
            <person name="Gautier V."/>
            <person name="Ament-Velasquez S.L."/>
            <person name="Kruys A."/>
            <person name="Hutchinson M.I."/>
            <person name="Powell A.J."/>
            <person name="Barry K."/>
            <person name="Miller A.N."/>
            <person name="Grigoriev I.V."/>
            <person name="Debuchy R."/>
            <person name="Gladieux P."/>
            <person name="Thoren M.H."/>
            <person name="Johannesson H."/>
        </authorList>
    </citation>
    <scope>NUCLEOTIDE SEQUENCE</scope>
    <source>
        <strain evidence="1">CBS 560.94</strain>
    </source>
</reference>
<dbReference type="PANTHER" id="PTHR45786:SF74">
    <property type="entry name" value="ATP-DEPENDENT DNA HELICASE"/>
    <property type="match status" value="1"/>
</dbReference>
<proteinExistence type="predicted"/>
<comment type="caution">
    <text evidence="1">The sequence shown here is derived from an EMBL/GenBank/DDBJ whole genome shotgun (WGS) entry which is preliminary data.</text>
</comment>
<keyword evidence="2" id="KW-1185">Reference proteome</keyword>
<sequence>MNVKCDYCGALHWKDEQLSTSRPGNPVFGSCCLQGDIHLDPWTPLPPFLRELLTGSNQRARNFQDRLRHYNNAFAFTSIKCNQETHGRSGGVMDFQIYGGLYHLQGPLQSDGSGPPTFAQLYIYDPQAAPNTQVTADRRLQSYTDLDPTFVREFTQFLHHNNPYISMYNTAKERLEACIADVAQVELDPQMGMRLIVQDGADRRRENLPTVDEVAAVIPDEWDGVTRDGRVSSARSAILSFRGSSRRFTEIPVQHASYLPLAYPLLFPYGDNGFHQGRDWSRFARSGWSSGVASRASLEYWIASSRSATTPVL</sequence>
<name>A0AAE0J756_9PEZI</name>
<dbReference type="RefSeq" id="XP_062677580.1">
    <property type="nucleotide sequence ID" value="XM_062827849.1"/>
</dbReference>
<dbReference type="Proteomes" id="UP001278500">
    <property type="component" value="Unassembled WGS sequence"/>
</dbReference>
<gene>
    <name evidence="1" type="ORF">B0H65DRAFT_501820</name>
</gene>
<evidence type="ECO:0008006" key="3">
    <source>
        <dbReference type="Google" id="ProtNLM"/>
    </source>
</evidence>
<protein>
    <recommendedName>
        <fullName evidence="3">Helitron helicase-like domain-containing protein</fullName>
    </recommendedName>
</protein>
<dbReference type="AlphaFoldDB" id="A0AAE0J756"/>
<dbReference type="PANTHER" id="PTHR45786">
    <property type="entry name" value="DNA BINDING PROTEIN-LIKE"/>
    <property type="match status" value="1"/>
</dbReference>
<organism evidence="1 2">
    <name type="scientific">Neurospora tetraspora</name>
    <dbReference type="NCBI Taxonomy" id="94610"/>
    <lineage>
        <taxon>Eukaryota</taxon>
        <taxon>Fungi</taxon>
        <taxon>Dikarya</taxon>
        <taxon>Ascomycota</taxon>
        <taxon>Pezizomycotina</taxon>
        <taxon>Sordariomycetes</taxon>
        <taxon>Sordariomycetidae</taxon>
        <taxon>Sordariales</taxon>
        <taxon>Sordariaceae</taxon>
        <taxon>Neurospora</taxon>
    </lineage>
</organism>
<reference evidence="1" key="1">
    <citation type="journal article" date="2023" name="Mol. Phylogenet. Evol.">
        <title>Genome-scale phylogeny and comparative genomics of the fungal order Sordariales.</title>
        <authorList>
            <person name="Hensen N."/>
            <person name="Bonometti L."/>
            <person name="Westerberg I."/>
            <person name="Brannstrom I.O."/>
            <person name="Guillou S."/>
            <person name="Cros-Aarteil S."/>
            <person name="Calhoun S."/>
            <person name="Haridas S."/>
            <person name="Kuo A."/>
            <person name="Mondo S."/>
            <person name="Pangilinan J."/>
            <person name="Riley R."/>
            <person name="LaButti K."/>
            <person name="Andreopoulos B."/>
            <person name="Lipzen A."/>
            <person name="Chen C."/>
            <person name="Yan M."/>
            <person name="Daum C."/>
            <person name="Ng V."/>
            <person name="Clum A."/>
            <person name="Steindorff A."/>
            <person name="Ohm R.A."/>
            <person name="Martin F."/>
            <person name="Silar P."/>
            <person name="Natvig D.O."/>
            <person name="Lalanne C."/>
            <person name="Gautier V."/>
            <person name="Ament-Velasquez S.L."/>
            <person name="Kruys A."/>
            <person name="Hutchinson M.I."/>
            <person name="Powell A.J."/>
            <person name="Barry K."/>
            <person name="Miller A.N."/>
            <person name="Grigoriev I.V."/>
            <person name="Debuchy R."/>
            <person name="Gladieux P."/>
            <person name="Hiltunen Thoren M."/>
            <person name="Johannesson H."/>
        </authorList>
    </citation>
    <scope>NUCLEOTIDE SEQUENCE</scope>
    <source>
        <strain evidence="1">CBS 560.94</strain>
    </source>
</reference>
<dbReference type="EMBL" id="JAUEPP010000008">
    <property type="protein sequence ID" value="KAK3338129.1"/>
    <property type="molecule type" value="Genomic_DNA"/>
</dbReference>
<evidence type="ECO:0000313" key="2">
    <source>
        <dbReference type="Proteomes" id="UP001278500"/>
    </source>
</evidence>
<dbReference type="GeneID" id="87865003"/>